<dbReference type="OrthoDB" id="9814215at2"/>
<dbReference type="InterPro" id="IPR014347">
    <property type="entry name" value="Tautomerase/MIF_sf"/>
</dbReference>
<dbReference type="CDD" id="cd00580">
    <property type="entry name" value="CHMI"/>
    <property type="match status" value="1"/>
</dbReference>
<evidence type="ECO:0000313" key="2">
    <source>
        <dbReference type="Proteomes" id="UP000037848"/>
    </source>
</evidence>
<comment type="caution">
    <text evidence="1">The sequence shown here is derived from an EMBL/GenBank/DDBJ whole genome shotgun (WGS) entry which is preliminary data.</text>
</comment>
<keyword evidence="1" id="KW-0413">Isomerase</keyword>
<dbReference type="EMBL" id="LHPH01000030">
    <property type="protein sequence ID" value="KPH56943.1"/>
    <property type="molecule type" value="Genomic_DNA"/>
</dbReference>
<dbReference type="PANTHER" id="PTHR37950">
    <property type="entry name" value="4-HYDROXYPHENYLACETATE CATABOLISM PROTEIN"/>
    <property type="match status" value="1"/>
</dbReference>
<dbReference type="RefSeq" id="WP_054203038.1">
    <property type="nucleotide sequence ID" value="NZ_LHPH01000030.1"/>
</dbReference>
<accession>A0A0N1MRJ3</accession>
<dbReference type="AlphaFoldDB" id="A0A0N1MRJ3"/>
<dbReference type="SUPFAM" id="SSF55331">
    <property type="entry name" value="Tautomerase/MIF"/>
    <property type="match status" value="1"/>
</dbReference>
<dbReference type="GO" id="GO:0008704">
    <property type="term" value="F:5-carboxymethyl-2-hydroxymuconate delta-isomerase activity"/>
    <property type="evidence" value="ECO:0007669"/>
    <property type="project" value="InterPro"/>
</dbReference>
<proteinExistence type="predicted"/>
<dbReference type="STRING" id="187330.AMS58_00410"/>
<gene>
    <name evidence="1" type="ORF">ADS77_19455</name>
</gene>
<keyword evidence="2" id="KW-1185">Reference proteome</keyword>
<dbReference type="PATRIC" id="fig|187330.3.peg.2543"/>
<protein>
    <submittedName>
        <fullName evidence="1">5-carboxymethyl-2-hydroxymuconate isomerase</fullName>
    </submittedName>
</protein>
<dbReference type="Proteomes" id="UP000037848">
    <property type="component" value="Unassembled WGS sequence"/>
</dbReference>
<sequence length="110" mass="12503">MPHIVIEHSEDLPILPQVLVEKIHQAAFESNLFELDSIKTRAIAYTHYQLGDGKEGFIHVGAHIMQGRTVAQKQQLSEHLLACLKTYCRESDSLSVNVHDMSDDIYRKCT</sequence>
<reference evidence="1 2" key="1">
    <citation type="submission" date="2015-08" db="EMBL/GenBank/DDBJ databases">
        <title>Draft Genome Sequence of Pseudoalteromonas porphyrae UCD-SED14.</title>
        <authorList>
            <person name="Coil D.A."/>
            <person name="Jospin G."/>
            <person name="Lee R.D."/>
            <person name="Eisen J.A."/>
        </authorList>
    </citation>
    <scope>NUCLEOTIDE SEQUENCE [LARGE SCALE GENOMIC DNA]</scope>
    <source>
        <strain evidence="1 2">UCD-SED14</strain>
    </source>
</reference>
<dbReference type="PANTHER" id="PTHR37950:SF1">
    <property type="entry name" value="4-HYDROXYPHENYLACETATE CATABOLISM PROTEIN"/>
    <property type="match status" value="1"/>
</dbReference>
<evidence type="ECO:0000313" key="1">
    <source>
        <dbReference type="EMBL" id="KPH56943.1"/>
    </source>
</evidence>
<dbReference type="Gene3D" id="3.30.429.10">
    <property type="entry name" value="Macrophage Migration Inhibitory Factor"/>
    <property type="match status" value="1"/>
</dbReference>
<name>A0A0N1MRJ3_9GAMM</name>
<dbReference type="InterPro" id="IPR004220">
    <property type="entry name" value="5-COMe_2-OHmuconate_Isoase"/>
</dbReference>
<organism evidence="1 2">
    <name type="scientific">Pseudoalteromonas porphyrae</name>
    <dbReference type="NCBI Taxonomy" id="187330"/>
    <lineage>
        <taxon>Bacteria</taxon>
        <taxon>Pseudomonadati</taxon>
        <taxon>Pseudomonadota</taxon>
        <taxon>Gammaproteobacteria</taxon>
        <taxon>Alteromonadales</taxon>
        <taxon>Pseudoalteromonadaceae</taxon>
        <taxon>Pseudoalteromonas</taxon>
    </lineage>
</organism>
<dbReference type="Pfam" id="PF02962">
    <property type="entry name" value="CHMI"/>
    <property type="match status" value="1"/>
</dbReference>